<sequence length="379" mass="42709">MKEGDLYSLATARRIVKNSDPGVSLFIWGPPGVGKSTMVREVTEELGIGLLDVRAAQLESIDLRGFPVIDPETNLASWKAFMNVLPHPGIHGERGILFLDELNLATLDVQKACYQLINDRRVGDYAMPEGWRIIAAGNELEHAEGAIIEMPHPLKNRFQHITVEAPTSPEQRADMYNWFYRHAIHPSIISFLKFRPDAVFDMSNVHAEHAYPTPRSWHKISIQMNRKEMGLLDDGGRLTDDRLYLQLIAEQNVGKGRAYEFVEYVTTIFSRVPDPVAILERGLKRALEESAMQMPDEGDAGTLFALCTSVVAHLKGMCQDPGVVDNFYDFIFSISHMGEFAMLTVQEAWAIDEVRHAIGRSKSSDNFKRFAKEFVYLVG</sequence>
<protein>
    <submittedName>
        <fullName evidence="2">MoxR family ATPase</fullName>
    </submittedName>
</protein>
<dbReference type="InterPro" id="IPR003593">
    <property type="entry name" value="AAA+_ATPase"/>
</dbReference>
<gene>
    <name evidence="2" type="ORF">K8I29_17365</name>
</gene>
<organism evidence="2 3">
    <name type="scientific">Candidatus Nitrobium versatile</name>
    <dbReference type="NCBI Taxonomy" id="2884831"/>
    <lineage>
        <taxon>Bacteria</taxon>
        <taxon>Pseudomonadati</taxon>
        <taxon>Nitrospirota</taxon>
        <taxon>Nitrospiria</taxon>
        <taxon>Nitrospirales</taxon>
        <taxon>Nitrospiraceae</taxon>
        <taxon>Candidatus Nitrobium</taxon>
    </lineage>
</organism>
<dbReference type="InterPro" id="IPR050764">
    <property type="entry name" value="CbbQ/NirQ/NorQ/GpvN"/>
</dbReference>
<dbReference type="SUPFAM" id="SSF52540">
    <property type="entry name" value="P-loop containing nucleoside triphosphate hydrolases"/>
    <property type="match status" value="1"/>
</dbReference>
<evidence type="ECO:0000259" key="1">
    <source>
        <dbReference type="SMART" id="SM00382"/>
    </source>
</evidence>
<dbReference type="PANTHER" id="PTHR42759:SF1">
    <property type="entry name" value="MAGNESIUM-CHELATASE SUBUNIT CHLD"/>
    <property type="match status" value="1"/>
</dbReference>
<dbReference type="InterPro" id="IPR027417">
    <property type="entry name" value="P-loop_NTPase"/>
</dbReference>
<dbReference type="SMART" id="SM00382">
    <property type="entry name" value="AAA"/>
    <property type="match status" value="1"/>
</dbReference>
<dbReference type="Pfam" id="PF07728">
    <property type="entry name" value="AAA_5"/>
    <property type="match status" value="1"/>
</dbReference>
<dbReference type="InterPro" id="IPR011704">
    <property type="entry name" value="ATPase_dyneun-rel_AAA"/>
</dbReference>
<proteinExistence type="predicted"/>
<dbReference type="Proteomes" id="UP000705867">
    <property type="component" value="Unassembled WGS sequence"/>
</dbReference>
<name>A0A953M2W2_9BACT</name>
<dbReference type="EMBL" id="JAIOIV010000132">
    <property type="protein sequence ID" value="MBZ0157968.1"/>
    <property type="molecule type" value="Genomic_DNA"/>
</dbReference>
<dbReference type="Gene3D" id="3.40.50.300">
    <property type="entry name" value="P-loop containing nucleotide triphosphate hydrolases"/>
    <property type="match status" value="1"/>
</dbReference>
<feature type="domain" description="AAA+ ATPase" evidence="1">
    <location>
        <begin position="21"/>
        <end position="167"/>
    </location>
</feature>
<comment type="caution">
    <text evidence="2">The sequence shown here is derived from an EMBL/GenBank/DDBJ whole genome shotgun (WGS) entry which is preliminary data.</text>
</comment>
<dbReference type="GO" id="GO:0016887">
    <property type="term" value="F:ATP hydrolysis activity"/>
    <property type="evidence" value="ECO:0007669"/>
    <property type="project" value="InterPro"/>
</dbReference>
<dbReference type="AlphaFoldDB" id="A0A953M2W2"/>
<reference evidence="2" key="2">
    <citation type="submission" date="2021-08" db="EMBL/GenBank/DDBJ databases">
        <authorList>
            <person name="Dalcin Martins P."/>
        </authorList>
    </citation>
    <scope>NUCLEOTIDE SEQUENCE</scope>
    <source>
        <strain evidence="2">MAG_39</strain>
    </source>
</reference>
<accession>A0A953M2W2</accession>
<evidence type="ECO:0000313" key="3">
    <source>
        <dbReference type="Proteomes" id="UP000705867"/>
    </source>
</evidence>
<dbReference type="GO" id="GO:0005524">
    <property type="term" value="F:ATP binding"/>
    <property type="evidence" value="ECO:0007669"/>
    <property type="project" value="InterPro"/>
</dbReference>
<dbReference type="CDD" id="cd00009">
    <property type="entry name" value="AAA"/>
    <property type="match status" value="1"/>
</dbReference>
<evidence type="ECO:0000313" key="2">
    <source>
        <dbReference type="EMBL" id="MBZ0157968.1"/>
    </source>
</evidence>
<dbReference type="PANTHER" id="PTHR42759">
    <property type="entry name" value="MOXR FAMILY PROTEIN"/>
    <property type="match status" value="1"/>
</dbReference>
<reference evidence="2" key="1">
    <citation type="journal article" date="2021" name="bioRxiv">
        <title>Unraveling nitrogen, sulfur and carbon metabolic pathways and microbial community transcriptional responses to substrate deprivation and toxicity stresses in a bioreactor mimicking anoxic brackish coastal sediment conditions.</title>
        <authorList>
            <person name="Martins P.D."/>
            <person name="Echeveste M.J."/>
            <person name="Arshad A."/>
            <person name="Kurth J."/>
            <person name="Ouboter H."/>
            <person name="Jetten M.S.M."/>
            <person name="Welte C.U."/>
        </authorList>
    </citation>
    <scope>NUCLEOTIDE SEQUENCE</scope>
    <source>
        <strain evidence="2">MAG_39</strain>
    </source>
</reference>